<comment type="caution">
    <text evidence="1">The sequence shown here is derived from an EMBL/GenBank/DDBJ whole genome shotgun (WGS) entry which is preliminary data.</text>
</comment>
<dbReference type="EMBL" id="CM042043">
    <property type="protein sequence ID" value="KAI3694154.1"/>
    <property type="molecule type" value="Genomic_DNA"/>
</dbReference>
<gene>
    <name evidence="1" type="ORF">L1987_77115</name>
</gene>
<accession>A0ACB8Z836</accession>
<evidence type="ECO:0000313" key="2">
    <source>
        <dbReference type="Proteomes" id="UP001056120"/>
    </source>
</evidence>
<dbReference type="Proteomes" id="UP001056120">
    <property type="component" value="Linkage Group LG26"/>
</dbReference>
<organism evidence="1 2">
    <name type="scientific">Smallanthus sonchifolius</name>
    <dbReference type="NCBI Taxonomy" id="185202"/>
    <lineage>
        <taxon>Eukaryota</taxon>
        <taxon>Viridiplantae</taxon>
        <taxon>Streptophyta</taxon>
        <taxon>Embryophyta</taxon>
        <taxon>Tracheophyta</taxon>
        <taxon>Spermatophyta</taxon>
        <taxon>Magnoliopsida</taxon>
        <taxon>eudicotyledons</taxon>
        <taxon>Gunneridae</taxon>
        <taxon>Pentapetalae</taxon>
        <taxon>asterids</taxon>
        <taxon>campanulids</taxon>
        <taxon>Asterales</taxon>
        <taxon>Asteraceae</taxon>
        <taxon>Asteroideae</taxon>
        <taxon>Heliantheae alliance</taxon>
        <taxon>Millerieae</taxon>
        <taxon>Smallanthus</taxon>
    </lineage>
</organism>
<reference evidence="2" key="1">
    <citation type="journal article" date="2022" name="Mol. Ecol. Resour.">
        <title>The genomes of chicory, endive, great burdock and yacon provide insights into Asteraceae palaeo-polyploidization history and plant inulin production.</title>
        <authorList>
            <person name="Fan W."/>
            <person name="Wang S."/>
            <person name="Wang H."/>
            <person name="Wang A."/>
            <person name="Jiang F."/>
            <person name="Liu H."/>
            <person name="Zhao H."/>
            <person name="Xu D."/>
            <person name="Zhang Y."/>
        </authorList>
    </citation>
    <scope>NUCLEOTIDE SEQUENCE [LARGE SCALE GENOMIC DNA]</scope>
    <source>
        <strain evidence="2">cv. Yunnan</strain>
    </source>
</reference>
<name>A0ACB8Z836_9ASTR</name>
<evidence type="ECO:0000313" key="1">
    <source>
        <dbReference type="EMBL" id="KAI3694154.1"/>
    </source>
</evidence>
<keyword evidence="2" id="KW-1185">Reference proteome</keyword>
<proteinExistence type="predicted"/>
<reference evidence="1 2" key="2">
    <citation type="journal article" date="2022" name="Mol. Ecol. Resour.">
        <title>The genomes of chicory, endive, great burdock and yacon provide insights into Asteraceae paleo-polyploidization history and plant inulin production.</title>
        <authorList>
            <person name="Fan W."/>
            <person name="Wang S."/>
            <person name="Wang H."/>
            <person name="Wang A."/>
            <person name="Jiang F."/>
            <person name="Liu H."/>
            <person name="Zhao H."/>
            <person name="Xu D."/>
            <person name="Zhang Y."/>
        </authorList>
    </citation>
    <scope>NUCLEOTIDE SEQUENCE [LARGE SCALE GENOMIC DNA]</scope>
    <source>
        <strain evidence="2">cv. Yunnan</strain>
        <tissue evidence="1">Leaves</tissue>
    </source>
</reference>
<protein>
    <submittedName>
        <fullName evidence="1">Uncharacterized protein</fullName>
    </submittedName>
</protein>
<sequence length="84" mass="9151">MGSGLRSAPDKVGFVYALDLFFLPTGGMDLTDGGEIICKNDKDFRMMMLGWGQIQIPTITCKGFVVVGHCGNPKSILSSKWTIH</sequence>